<evidence type="ECO:0000259" key="5">
    <source>
        <dbReference type="PROSITE" id="PS50081"/>
    </source>
</evidence>
<evidence type="ECO:0000256" key="2">
    <source>
        <dbReference type="ARBA" id="ARBA00022737"/>
    </source>
</evidence>
<dbReference type="InterPro" id="IPR002219">
    <property type="entry name" value="PKC_DAG/PE"/>
</dbReference>
<evidence type="ECO:0000313" key="6">
    <source>
        <dbReference type="EMBL" id="TYG87251.1"/>
    </source>
</evidence>
<feature type="domain" description="Phorbol-ester/DAG-type" evidence="5">
    <location>
        <begin position="9"/>
        <end position="57"/>
    </location>
</feature>
<dbReference type="PROSITE" id="PS50081">
    <property type="entry name" value="ZF_DAG_PE_2"/>
    <property type="match status" value="2"/>
</dbReference>
<reference evidence="6 7" key="1">
    <citation type="submission" date="2019-06" db="EMBL/GenBank/DDBJ databases">
        <title>WGS assembly of Gossypium darwinii.</title>
        <authorList>
            <person name="Chen Z.J."/>
            <person name="Sreedasyam A."/>
            <person name="Ando A."/>
            <person name="Song Q."/>
            <person name="De L."/>
            <person name="Hulse-Kemp A."/>
            <person name="Ding M."/>
            <person name="Ye W."/>
            <person name="Kirkbride R."/>
            <person name="Jenkins J."/>
            <person name="Plott C."/>
            <person name="Lovell J."/>
            <person name="Lin Y.-M."/>
            <person name="Vaughn R."/>
            <person name="Liu B."/>
            <person name="Li W."/>
            <person name="Simpson S."/>
            <person name="Scheffler B."/>
            <person name="Saski C."/>
            <person name="Grover C."/>
            <person name="Hu G."/>
            <person name="Conover J."/>
            <person name="Carlson J."/>
            <person name="Shu S."/>
            <person name="Boston L."/>
            <person name="Williams M."/>
            <person name="Peterson D."/>
            <person name="Mcgee K."/>
            <person name="Jones D."/>
            <person name="Wendel J."/>
            <person name="Stelly D."/>
            <person name="Grimwood J."/>
            <person name="Schmutz J."/>
        </authorList>
    </citation>
    <scope>NUCLEOTIDE SEQUENCE [LARGE SCALE GENOMIC DNA]</scope>
    <source>
        <strain evidence="6">1808015.09</strain>
    </source>
</reference>
<organism evidence="6 7">
    <name type="scientific">Gossypium darwinii</name>
    <name type="common">Darwin's cotton</name>
    <name type="synonym">Gossypium barbadense var. darwinii</name>
    <dbReference type="NCBI Taxonomy" id="34276"/>
    <lineage>
        <taxon>Eukaryota</taxon>
        <taxon>Viridiplantae</taxon>
        <taxon>Streptophyta</taxon>
        <taxon>Embryophyta</taxon>
        <taxon>Tracheophyta</taxon>
        <taxon>Spermatophyta</taxon>
        <taxon>Magnoliopsida</taxon>
        <taxon>eudicotyledons</taxon>
        <taxon>Gunneridae</taxon>
        <taxon>Pentapetalae</taxon>
        <taxon>rosids</taxon>
        <taxon>malvids</taxon>
        <taxon>Malvales</taxon>
        <taxon>Malvaceae</taxon>
        <taxon>Malvoideae</taxon>
        <taxon>Gossypium</taxon>
    </lineage>
</organism>
<keyword evidence="3" id="KW-0863">Zinc-finger</keyword>
<evidence type="ECO:0000256" key="3">
    <source>
        <dbReference type="ARBA" id="ARBA00022771"/>
    </source>
</evidence>
<dbReference type="SMART" id="SM00249">
    <property type="entry name" value="PHD"/>
    <property type="match status" value="2"/>
</dbReference>
<proteinExistence type="predicted"/>
<dbReference type="AlphaFoldDB" id="A0A5D2E230"/>
<dbReference type="PANTHER" id="PTHR46288:SF86">
    <property type="entry name" value="PHORBOL-ESTER_DAG-TYPE DOMAIN-CONTAINING PROTEIN"/>
    <property type="match status" value="1"/>
</dbReference>
<sequence length="681" mass="79252">MNLAPSLHQHHLLYGYYEEREALCDQCNKHIYDRAFTCEICKFWLHAEYNHSCCNGCSGLSRNWLYRCQPCDFNLDLSCASSTTIPTQIDKKINHFCHRHTLTQFNYRKVSKYHPSCFWCVKLLSGVCYGCLQCDSLKLCIHESCLINMPTVITEHPFHSSHPLYIIASSESVRCFACTYYHKMIYSCKKCRFHLCVHCTNLKPSLKHELHQHHLTLFPILKSHRINEPSKKCDDIWIYLNPLDEIKFFYRCLECDSSFHFRCLIHESSAKHEYHRHELILTDFFVEDFSDQYYCDICEQERVPQHPVYCCKKCRFVAHIGCALTKIKDDHGSTSSLVGGKGTSIGKLMEQAERNAESKVVEQNECAICKACFLEISDEAYACKSCEYYIHKTCTNLPWEVLHPLHPQHSLKLLSEFTEMIFSCDGCRDITAGFAYACSMCDFMLDVKCAILRVPKIETQRLKEMEERRPKSCLFNKAHQLSFFNIKAIFDEYYCSFCKRYVKGPAYSCSDCEYLLHESCLGFPREMKLQFHPLHPFHSLLDNSVKICHVCKREIWPSAFNTRCKTVENAENCYAQILSVSVWNVIPSCMLNVLCHPSLKSKYHLHPCTLNPGFMEDDSGQNYCDICEEERDPEDHVYYCTECQGHFVAHINCMLNSEEEIAASRRILKYGIGLSKHLRLG</sequence>
<dbReference type="InterPro" id="IPR001965">
    <property type="entry name" value="Znf_PHD"/>
</dbReference>
<dbReference type="SUPFAM" id="SSF57889">
    <property type="entry name" value="Cysteine-rich domain"/>
    <property type="match status" value="6"/>
</dbReference>
<keyword evidence="4" id="KW-0862">Zinc</keyword>
<accession>A0A5D2E230</accession>
<dbReference type="Proteomes" id="UP000323506">
    <property type="component" value="Chromosome A13"/>
</dbReference>
<gene>
    <name evidence="6" type="ORF">ES288_A13G198800v1</name>
</gene>
<dbReference type="Pfam" id="PF03107">
    <property type="entry name" value="C1_2"/>
    <property type="match status" value="4"/>
</dbReference>
<evidence type="ECO:0000313" key="7">
    <source>
        <dbReference type="Proteomes" id="UP000323506"/>
    </source>
</evidence>
<evidence type="ECO:0000256" key="1">
    <source>
        <dbReference type="ARBA" id="ARBA00022723"/>
    </source>
</evidence>
<keyword evidence="2" id="KW-0677">Repeat</keyword>
<keyword evidence="7" id="KW-1185">Reference proteome</keyword>
<dbReference type="InterPro" id="IPR004146">
    <property type="entry name" value="DC1"/>
</dbReference>
<dbReference type="GO" id="GO:0008270">
    <property type="term" value="F:zinc ion binding"/>
    <property type="evidence" value="ECO:0007669"/>
    <property type="project" value="UniProtKB-KW"/>
</dbReference>
<keyword evidence="1" id="KW-0479">Metal-binding</keyword>
<dbReference type="PANTHER" id="PTHR46288">
    <property type="entry name" value="PHORBOL-ESTER/DAG-TYPE DOMAIN-CONTAINING PROTEIN"/>
    <property type="match status" value="1"/>
</dbReference>
<dbReference type="InterPro" id="IPR046349">
    <property type="entry name" value="C1-like_sf"/>
</dbReference>
<feature type="domain" description="Phorbol-ester/DAG-type" evidence="5">
    <location>
        <begin position="478"/>
        <end position="520"/>
    </location>
</feature>
<dbReference type="EMBL" id="CM017700">
    <property type="protein sequence ID" value="TYG87251.1"/>
    <property type="molecule type" value="Genomic_DNA"/>
</dbReference>
<name>A0A5D2E230_GOSDA</name>
<protein>
    <recommendedName>
        <fullName evidence="5">Phorbol-ester/DAG-type domain-containing protein</fullName>
    </recommendedName>
</protein>
<evidence type="ECO:0000256" key="4">
    <source>
        <dbReference type="ARBA" id="ARBA00022833"/>
    </source>
</evidence>